<dbReference type="Proteomes" id="UP000004478">
    <property type="component" value="Unassembled WGS sequence"/>
</dbReference>
<reference evidence="1 2" key="1">
    <citation type="journal article" date="2012" name="J. Bacteriol.">
        <title>Draft Genome Sequence of Cecembia lonarensis Strain LW9T, Isolated from Lonar Lake, a Haloalkaline Lake in India.</title>
        <authorList>
            <person name="Shivaji S."/>
            <person name="Ara S."/>
            <person name="Singh A."/>
            <person name="Pinnaka A.K."/>
        </authorList>
    </citation>
    <scope>NUCLEOTIDE SEQUENCE [LARGE SCALE GENOMIC DNA]</scope>
    <source>
        <strain evidence="1 2">LW9</strain>
    </source>
</reference>
<organism evidence="1 2">
    <name type="scientific">Cecembia lonarensis (strain CCUG 58316 / KCTC 22772 / LW9)</name>
    <dbReference type="NCBI Taxonomy" id="1225176"/>
    <lineage>
        <taxon>Bacteria</taxon>
        <taxon>Pseudomonadati</taxon>
        <taxon>Bacteroidota</taxon>
        <taxon>Cytophagia</taxon>
        <taxon>Cytophagales</taxon>
        <taxon>Cyclobacteriaceae</taxon>
        <taxon>Cecembia</taxon>
    </lineage>
</organism>
<gene>
    <name evidence="1" type="ORF">B879_03259</name>
</gene>
<dbReference type="OrthoDB" id="983091at2"/>
<evidence type="ECO:0000313" key="2">
    <source>
        <dbReference type="Proteomes" id="UP000004478"/>
    </source>
</evidence>
<dbReference type="RefSeq" id="WP_009186277.1">
    <property type="nucleotide sequence ID" value="NZ_AMGM01000068.1"/>
</dbReference>
<protein>
    <recommendedName>
        <fullName evidence="3">Class IIb bacteriocin, lactobin A/cerein 7B family</fullName>
    </recommendedName>
</protein>
<evidence type="ECO:0000313" key="1">
    <source>
        <dbReference type="EMBL" id="EKB48122.1"/>
    </source>
</evidence>
<evidence type="ECO:0008006" key="3">
    <source>
        <dbReference type="Google" id="ProtNLM"/>
    </source>
</evidence>
<comment type="caution">
    <text evidence="1">The sequence shown here is derived from an EMBL/GenBank/DDBJ whole genome shotgun (WGS) entry which is preliminary data.</text>
</comment>
<sequence>MEKFRELSFEESLEVEGGVWPVIWVGIKWLAGGIATAAAVELVTEGWDSAVNDFNEGYDEVRNNN</sequence>
<dbReference type="InterPro" id="IPR023991">
    <property type="entry name" value="Bacteriocin_IIb_lactobn/cerein"/>
</dbReference>
<proteinExistence type="predicted"/>
<dbReference type="NCBIfam" id="TIGR03949">
    <property type="entry name" value="bact_IIb_cerein"/>
    <property type="match status" value="1"/>
</dbReference>
<accession>K1L7M3</accession>
<dbReference type="AlphaFoldDB" id="K1L7M3"/>
<name>K1L7M3_CECL9</name>
<keyword evidence="2" id="KW-1185">Reference proteome</keyword>
<dbReference type="EMBL" id="AMGM01000068">
    <property type="protein sequence ID" value="EKB48122.1"/>
    <property type="molecule type" value="Genomic_DNA"/>
</dbReference>